<dbReference type="EMBL" id="BHEO01000005">
    <property type="protein sequence ID" value="GBU04889.1"/>
    <property type="molecule type" value="Genomic_DNA"/>
</dbReference>
<evidence type="ECO:0000313" key="11">
    <source>
        <dbReference type="Proteomes" id="UP000294613"/>
    </source>
</evidence>
<keyword evidence="12" id="KW-1185">Reference proteome</keyword>
<dbReference type="Gene3D" id="2.60.40.10">
    <property type="entry name" value="Immunoglobulins"/>
    <property type="match status" value="4"/>
</dbReference>
<evidence type="ECO:0000256" key="5">
    <source>
        <dbReference type="SAM" id="Phobius"/>
    </source>
</evidence>
<evidence type="ECO:0008006" key="13">
    <source>
        <dbReference type="Google" id="ProtNLM"/>
    </source>
</evidence>
<name>A0A4R3JC89_9FIRM</name>
<evidence type="ECO:0000259" key="8">
    <source>
        <dbReference type="Pfam" id="PF20610"/>
    </source>
</evidence>
<dbReference type="PANTHER" id="PTHR36108:SF13">
    <property type="entry name" value="COLOSSIN-B-RELATED"/>
    <property type="match status" value="1"/>
</dbReference>
<feature type="chain" id="PRO_5020491772" description="LPXTG-motif cell wall-anchored protein" evidence="6">
    <location>
        <begin position="26"/>
        <end position="784"/>
    </location>
</feature>
<feature type="domain" description="SpaA-like prealbumin fold" evidence="7">
    <location>
        <begin position="288"/>
        <end position="361"/>
    </location>
</feature>
<comment type="caution">
    <text evidence="10">The sequence shown here is derived from an EMBL/GenBank/DDBJ whole genome shotgun (WGS) entry which is preliminary data.</text>
</comment>
<comment type="similarity">
    <text evidence="1">Belongs to the serine-aspartate repeat-containing protein (SDr) family.</text>
</comment>
<keyword evidence="5" id="KW-1133">Transmembrane helix</keyword>
<evidence type="ECO:0000313" key="9">
    <source>
        <dbReference type="EMBL" id="GBU04889.1"/>
    </source>
</evidence>
<dbReference type="Pfam" id="PF20610">
    <property type="entry name" value="TED_2"/>
    <property type="match status" value="1"/>
</dbReference>
<dbReference type="AlphaFoldDB" id="A0A4R3JC89"/>
<evidence type="ECO:0000259" key="7">
    <source>
        <dbReference type="Pfam" id="PF17802"/>
    </source>
</evidence>
<dbReference type="EMBL" id="SLZV01000029">
    <property type="protein sequence ID" value="TCS63362.1"/>
    <property type="molecule type" value="Genomic_DNA"/>
</dbReference>
<evidence type="ECO:0000256" key="3">
    <source>
        <dbReference type="ARBA" id="ARBA00022729"/>
    </source>
</evidence>
<dbReference type="InterPro" id="IPR013783">
    <property type="entry name" value="Ig-like_fold"/>
</dbReference>
<reference evidence="9 12" key="1">
    <citation type="journal article" date="2018" name="Int. J. Syst. Evol. Microbiol.">
        <title>Draft Genome Sequence of Faecalimonas umbilicata JCM 30896T, an Acetate-Producing Bacterium Isolated from Human Feces.</title>
        <authorList>
            <person name="Sakamoto M."/>
            <person name="Ikeyama N."/>
            <person name="Yuki M."/>
            <person name="Ohkuma M."/>
        </authorList>
    </citation>
    <scope>NUCLEOTIDE SEQUENCE [LARGE SCALE GENOMIC DNA]</scope>
    <source>
        <strain evidence="9 12">EGH7</strain>
    </source>
</reference>
<dbReference type="Proteomes" id="UP000294613">
    <property type="component" value="Unassembled WGS sequence"/>
</dbReference>
<proteinExistence type="inferred from homology"/>
<reference evidence="10 11" key="2">
    <citation type="submission" date="2019-03" db="EMBL/GenBank/DDBJ databases">
        <title>Genomic Encyclopedia of Type Strains, Phase IV (KMG-IV): sequencing the most valuable type-strain genomes for metagenomic binning, comparative biology and taxonomic classification.</title>
        <authorList>
            <person name="Goeker M."/>
        </authorList>
    </citation>
    <scope>NUCLEOTIDE SEQUENCE [LARGE SCALE GENOMIC DNA]</scope>
    <source>
        <strain evidence="10 11">DSM 103426</strain>
    </source>
</reference>
<evidence type="ECO:0000256" key="1">
    <source>
        <dbReference type="ARBA" id="ARBA00007257"/>
    </source>
</evidence>
<gene>
    <name evidence="10" type="ORF">EDD74_12926</name>
    <name evidence="9" type="ORF">FAEUMB_14300</name>
</gene>
<dbReference type="PANTHER" id="PTHR36108">
    <property type="entry name" value="COLOSSIN-B-RELATED"/>
    <property type="match status" value="1"/>
</dbReference>
<organism evidence="10 11">
    <name type="scientific">Faecalimonas umbilicata</name>
    <dbReference type="NCBI Taxonomy" id="1912855"/>
    <lineage>
        <taxon>Bacteria</taxon>
        <taxon>Bacillati</taxon>
        <taxon>Bacillota</taxon>
        <taxon>Clostridia</taxon>
        <taxon>Lachnospirales</taxon>
        <taxon>Lachnospiraceae</taxon>
        <taxon>Faecalimonas</taxon>
    </lineage>
</organism>
<feature type="signal peptide" evidence="6">
    <location>
        <begin position="1"/>
        <end position="25"/>
    </location>
</feature>
<evidence type="ECO:0000256" key="6">
    <source>
        <dbReference type="SAM" id="SignalP"/>
    </source>
</evidence>
<dbReference type="RefSeq" id="WP_132038458.1">
    <property type="nucleotide sequence ID" value="NZ_BHEO01000005.1"/>
</dbReference>
<feature type="domain" description="SpaA-like prealbumin fold" evidence="7">
    <location>
        <begin position="507"/>
        <end position="587"/>
    </location>
</feature>
<dbReference type="Proteomes" id="UP000702954">
    <property type="component" value="Unassembled WGS sequence"/>
</dbReference>
<feature type="compositionally biased region" description="Basic and acidic residues" evidence="4">
    <location>
        <begin position="32"/>
        <end position="48"/>
    </location>
</feature>
<evidence type="ECO:0000313" key="12">
    <source>
        <dbReference type="Proteomes" id="UP000702954"/>
    </source>
</evidence>
<accession>A0A4R3JC89</accession>
<feature type="domain" description="SpaA-like prealbumin fold" evidence="7">
    <location>
        <begin position="623"/>
        <end position="685"/>
    </location>
</feature>
<keyword evidence="2" id="KW-0964">Secreted</keyword>
<evidence type="ECO:0000313" key="10">
    <source>
        <dbReference type="EMBL" id="TCS63362.1"/>
    </source>
</evidence>
<keyword evidence="5" id="KW-0472">Membrane</keyword>
<feature type="compositionally biased region" description="Basic and acidic residues" evidence="4">
    <location>
        <begin position="57"/>
        <end position="86"/>
    </location>
</feature>
<evidence type="ECO:0000256" key="2">
    <source>
        <dbReference type="ARBA" id="ARBA00022525"/>
    </source>
</evidence>
<evidence type="ECO:0000256" key="4">
    <source>
        <dbReference type="SAM" id="MobiDB-lite"/>
    </source>
</evidence>
<dbReference type="Pfam" id="PF17802">
    <property type="entry name" value="SpaA"/>
    <property type="match status" value="4"/>
</dbReference>
<feature type="domain" description="SpaA-like prealbumin fold" evidence="7">
    <location>
        <begin position="386"/>
        <end position="487"/>
    </location>
</feature>
<sequence>MKRKKKCLVWILAAMLLFTQLFVYAAEPKDAKEKERQKEIVQEEKTVPEELEETEEEKQTEKKDAPSSEEDRKQEEKPDFPLGKDCKGEVIGTAVAGDDTSLYSTPGSMATITPGADHAYGSWGTCEFSIATETGTHMGYCAEPNSPTPSGVYQVSVLNHDNIRALLLLAPGSELYDEEFWNAFGYNPATGGVDGRNDAYALAHACIGYAYNGSTTGLSEIDVQEIKQYVGYAAEKMYPDPRFNNYTVYIAYNDLQDIVWIEKNQEGRLKLKKTSANPEITNGSSCYSLAGAKYGIFSDEKCSQRVGELITDESGNTPELVVRAGSYYCKELEAPKGYALDKRVYKVEVTANQTAELKVVDIPQMDPVGVLLGKVDKETNQNKPQGSASLEGAEFTMKYYAVDPKTNGKEDPAGKGHQPKRTWVFRTNKNGFCEYNKQFFVKGDELYLAPSGVPSIPVGVITIQETKAPTGYLLNPTVYVVSITMENNGSEFVYTYNAPTVPETILSLEIVKKEKGINRPIPGVIFTHTDPNGRKTDVTTNGKGSVTLKGLSRGIHTIQEKSVPAGYSKNPGVVKFKVDEKNKITEVGNTSTEANGKMILTLKPDGTGQLSVEDTLAPYRLLLHKENDKGKLLEGAEFTLYADKECKKELQKQVTDQKGTLAFSNLQVNSKYYLKETKAPEGYRIPVGADGTPVVYEIYTKSNPVTGAFEYYVNGTKHTETSGDFAITGTKQDREVNLKVVNIIGLQMPETGSTIPLLLILIGMGCFVAVMYQYRKGGKINEKK</sequence>
<protein>
    <recommendedName>
        <fullName evidence="13">LPXTG-motif cell wall-anchored protein</fullName>
    </recommendedName>
</protein>
<keyword evidence="3 6" id="KW-0732">Signal</keyword>
<dbReference type="InterPro" id="IPR046751">
    <property type="entry name" value="TED_2"/>
</dbReference>
<dbReference type="InterPro" id="IPR041033">
    <property type="entry name" value="SpaA_PFL_dom_1"/>
</dbReference>
<keyword evidence="5" id="KW-0812">Transmembrane</keyword>
<feature type="domain" description="Thioester" evidence="8">
    <location>
        <begin position="111"/>
        <end position="233"/>
    </location>
</feature>
<feature type="region of interest" description="Disordered" evidence="4">
    <location>
        <begin position="32"/>
        <end position="86"/>
    </location>
</feature>
<feature type="transmembrane region" description="Helical" evidence="5">
    <location>
        <begin position="755"/>
        <end position="774"/>
    </location>
</feature>